<evidence type="ECO:0000256" key="1">
    <source>
        <dbReference type="SAM" id="MobiDB-lite"/>
    </source>
</evidence>
<dbReference type="AlphaFoldDB" id="A0AAV7M596"/>
<feature type="region of interest" description="Disordered" evidence="1">
    <location>
        <begin position="19"/>
        <end position="41"/>
    </location>
</feature>
<organism evidence="2 3">
    <name type="scientific">Pleurodeles waltl</name>
    <name type="common">Iberian ribbed newt</name>
    <dbReference type="NCBI Taxonomy" id="8319"/>
    <lineage>
        <taxon>Eukaryota</taxon>
        <taxon>Metazoa</taxon>
        <taxon>Chordata</taxon>
        <taxon>Craniata</taxon>
        <taxon>Vertebrata</taxon>
        <taxon>Euteleostomi</taxon>
        <taxon>Amphibia</taxon>
        <taxon>Batrachia</taxon>
        <taxon>Caudata</taxon>
        <taxon>Salamandroidea</taxon>
        <taxon>Salamandridae</taxon>
        <taxon>Pleurodelinae</taxon>
        <taxon>Pleurodeles</taxon>
    </lineage>
</organism>
<dbReference type="Proteomes" id="UP001066276">
    <property type="component" value="Chromosome 10"/>
</dbReference>
<comment type="caution">
    <text evidence="2">The sequence shown here is derived from an EMBL/GenBank/DDBJ whole genome shotgun (WGS) entry which is preliminary data.</text>
</comment>
<gene>
    <name evidence="2" type="ORF">NDU88_004075</name>
</gene>
<sequence>MSPSFPWVLEGLQYVHKRWTTPAAGNTPGPRPSPSTPIRGTTEAELPFFHLDSSTGADQYLHMIGRTGGATGAPPALLARVRMRKVRPALKRLTQGACGGRTPAAVLPTRIRQGKQR</sequence>
<name>A0AAV7M596_PLEWA</name>
<evidence type="ECO:0000313" key="2">
    <source>
        <dbReference type="EMBL" id="KAJ1098970.1"/>
    </source>
</evidence>
<proteinExistence type="predicted"/>
<evidence type="ECO:0000313" key="3">
    <source>
        <dbReference type="Proteomes" id="UP001066276"/>
    </source>
</evidence>
<keyword evidence="3" id="KW-1185">Reference proteome</keyword>
<protein>
    <submittedName>
        <fullName evidence="2">Uncharacterized protein</fullName>
    </submittedName>
</protein>
<reference evidence="2" key="1">
    <citation type="journal article" date="2022" name="bioRxiv">
        <title>Sequencing and chromosome-scale assembly of the giantPleurodeles waltlgenome.</title>
        <authorList>
            <person name="Brown T."/>
            <person name="Elewa A."/>
            <person name="Iarovenko S."/>
            <person name="Subramanian E."/>
            <person name="Araus A.J."/>
            <person name="Petzold A."/>
            <person name="Susuki M."/>
            <person name="Suzuki K.-i.T."/>
            <person name="Hayashi T."/>
            <person name="Toyoda A."/>
            <person name="Oliveira C."/>
            <person name="Osipova E."/>
            <person name="Leigh N.D."/>
            <person name="Simon A."/>
            <person name="Yun M.H."/>
        </authorList>
    </citation>
    <scope>NUCLEOTIDE SEQUENCE</scope>
    <source>
        <strain evidence="2">20211129_DDA</strain>
        <tissue evidence="2">Liver</tissue>
    </source>
</reference>
<dbReference type="EMBL" id="JANPWB010000014">
    <property type="protein sequence ID" value="KAJ1098970.1"/>
    <property type="molecule type" value="Genomic_DNA"/>
</dbReference>
<accession>A0AAV7M596</accession>